<accession>A0A9D4CLN3</accession>
<proteinExistence type="predicted"/>
<evidence type="ECO:0000313" key="2">
    <source>
        <dbReference type="Proteomes" id="UP000828390"/>
    </source>
</evidence>
<comment type="caution">
    <text evidence="1">The sequence shown here is derived from an EMBL/GenBank/DDBJ whole genome shotgun (WGS) entry which is preliminary data.</text>
</comment>
<evidence type="ECO:0000313" key="1">
    <source>
        <dbReference type="EMBL" id="KAH3726991.1"/>
    </source>
</evidence>
<reference evidence="1" key="2">
    <citation type="submission" date="2020-11" db="EMBL/GenBank/DDBJ databases">
        <authorList>
            <person name="McCartney M.A."/>
            <person name="Auch B."/>
            <person name="Kono T."/>
            <person name="Mallez S."/>
            <person name="Becker A."/>
            <person name="Gohl D.M."/>
            <person name="Silverstein K.A.T."/>
            <person name="Koren S."/>
            <person name="Bechman K.B."/>
            <person name="Herman A."/>
            <person name="Abrahante J.E."/>
            <person name="Garbe J."/>
        </authorList>
    </citation>
    <scope>NUCLEOTIDE SEQUENCE</scope>
    <source>
        <strain evidence="1">Duluth1</strain>
        <tissue evidence="1">Whole animal</tissue>
    </source>
</reference>
<reference evidence="1" key="1">
    <citation type="journal article" date="2019" name="bioRxiv">
        <title>The Genome of the Zebra Mussel, Dreissena polymorpha: A Resource for Invasive Species Research.</title>
        <authorList>
            <person name="McCartney M.A."/>
            <person name="Auch B."/>
            <person name="Kono T."/>
            <person name="Mallez S."/>
            <person name="Zhang Y."/>
            <person name="Obille A."/>
            <person name="Becker A."/>
            <person name="Abrahante J.E."/>
            <person name="Garbe J."/>
            <person name="Badalamenti J.P."/>
            <person name="Herman A."/>
            <person name="Mangelson H."/>
            <person name="Liachko I."/>
            <person name="Sullivan S."/>
            <person name="Sone E.D."/>
            <person name="Koren S."/>
            <person name="Silverstein K.A.T."/>
            <person name="Beckman K.B."/>
            <person name="Gohl D.M."/>
        </authorList>
    </citation>
    <scope>NUCLEOTIDE SEQUENCE</scope>
    <source>
        <strain evidence="1">Duluth1</strain>
        <tissue evidence="1">Whole animal</tissue>
    </source>
</reference>
<keyword evidence="2" id="KW-1185">Reference proteome</keyword>
<gene>
    <name evidence="1" type="ORF">DPMN_052915</name>
</gene>
<organism evidence="1 2">
    <name type="scientific">Dreissena polymorpha</name>
    <name type="common">Zebra mussel</name>
    <name type="synonym">Mytilus polymorpha</name>
    <dbReference type="NCBI Taxonomy" id="45954"/>
    <lineage>
        <taxon>Eukaryota</taxon>
        <taxon>Metazoa</taxon>
        <taxon>Spiralia</taxon>
        <taxon>Lophotrochozoa</taxon>
        <taxon>Mollusca</taxon>
        <taxon>Bivalvia</taxon>
        <taxon>Autobranchia</taxon>
        <taxon>Heteroconchia</taxon>
        <taxon>Euheterodonta</taxon>
        <taxon>Imparidentia</taxon>
        <taxon>Neoheterodontei</taxon>
        <taxon>Myida</taxon>
        <taxon>Dreissenoidea</taxon>
        <taxon>Dreissenidae</taxon>
        <taxon>Dreissena</taxon>
    </lineage>
</organism>
<sequence>MTDIPPSIPDNLYALYSGSLTKHPVLLGCSQTHPILSLMHRKSLLSAVELVAKTPPFENWLDVTTNGDWISQTVYMGPPSP</sequence>
<dbReference type="Proteomes" id="UP000828390">
    <property type="component" value="Unassembled WGS sequence"/>
</dbReference>
<dbReference type="EMBL" id="JAIWYP010000012">
    <property type="protein sequence ID" value="KAH3726991.1"/>
    <property type="molecule type" value="Genomic_DNA"/>
</dbReference>
<protein>
    <submittedName>
        <fullName evidence="1">Uncharacterized protein</fullName>
    </submittedName>
</protein>
<dbReference type="AlphaFoldDB" id="A0A9D4CLN3"/>
<name>A0A9D4CLN3_DREPO</name>